<evidence type="ECO:0000256" key="2">
    <source>
        <dbReference type="ARBA" id="ARBA00022695"/>
    </source>
</evidence>
<dbReference type="GO" id="GO:0050518">
    <property type="term" value="F:2-C-methyl-D-erythritol 4-phosphate cytidylyltransferase activity"/>
    <property type="evidence" value="ECO:0007669"/>
    <property type="project" value="UniProtKB-UniRule"/>
</dbReference>
<evidence type="ECO:0000256" key="3">
    <source>
        <dbReference type="HAMAP-Rule" id="MF_00108"/>
    </source>
</evidence>
<dbReference type="InterPro" id="IPR050088">
    <property type="entry name" value="IspD/TarI_cytidylyltransf_bact"/>
</dbReference>
<comment type="catalytic activity">
    <reaction evidence="3">
        <text>2-C-methyl-D-erythritol 4-phosphate + CTP + H(+) = 4-CDP-2-C-methyl-D-erythritol + diphosphate</text>
        <dbReference type="Rhea" id="RHEA:13429"/>
        <dbReference type="ChEBI" id="CHEBI:15378"/>
        <dbReference type="ChEBI" id="CHEBI:33019"/>
        <dbReference type="ChEBI" id="CHEBI:37563"/>
        <dbReference type="ChEBI" id="CHEBI:57823"/>
        <dbReference type="ChEBI" id="CHEBI:58262"/>
        <dbReference type="EC" id="2.7.7.60"/>
    </reaction>
</comment>
<dbReference type="NCBIfam" id="NF001186">
    <property type="entry name" value="PRK00155.2-3"/>
    <property type="match status" value="1"/>
</dbReference>
<comment type="pathway">
    <text evidence="3">Isoprenoid biosynthesis; isopentenyl diphosphate biosynthesis via DXP pathway; isopentenyl diphosphate from 1-deoxy-D-xylulose 5-phosphate: step 2/6.</text>
</comment>
<dbReference type="SUPFAM" id="SSF53448">
    <property type="entry name" value="Nucleotide-diphospho-sugar transferases"/>
    <property type="match status" value="1"/>
</dbReference>
<protein>
    <recommendedName>
        <fullName evidence="3">2-C-methyl-D-erythritol 4-phosphate cytidylyltransferase</fullName>
        <ecNumber evidence="3">2.7.7.60</ecNumber>
    </recommendedName>
    <alternativeName>
        <fullName evidence="3">4-diphosphocytidyl-2C-methyl-D-erythritol synthase</fullName>
    </alternativeName>
    <alternativeName>
        <fullName evidence="3">MEP cytidylyltransferase</fullName>
        <shortName evidence="3">MCT</shortName>
    </alternativeName>
</protein>
<evidence type="ECO:0000256" key="1">
    <source>
        <dbReference type="ARBA" id="ARBA00022679"/>
    </source>
</evidence>
<dbReference type="Gene3D" id="3.90.550.10">
    <property type="entry name" value="Spore Coat Polysaccharide Biosynthesis Protein SpsA, Chain A"/>
    <property type="match status" value="1"/>
</dbReference>
<dbReference type="PANTHER" id="PTHR32125">
    <property type="entry name" value="2-C-METHYL-D-ERYTHRITOL 4-PHOSPHATE CYTIDYLYLTRANSFERASE, CHLOROPLASTIC"/>
    <property type="match status" value="1"/>
</dbReference>
<dbReference type="EC" id="2.7.7.60" evidence="3"/>
<dbReference type="UniPathway" id="UPA00056">
    <property type="reaction ID" value="UER00093"/>
</dbReference>
<keyword evidence="3" id="KW-0414">Isoprene biosynthesis</keyword>
<gene>
    <name evidence="4" type="primary">ispD1</name>
    <name evidence="3" type="synonym">ispD</name>
    <name evidence="4" type="ORF">NCTC13067_01444</name>
</gene>
<reference evidence="4 5" key="1">
    <citation type="submission" date="2018-06" db="EMBL/GenBank/DDBJ databases">
        <authorList>
            <consortium name="Pathogen Informatics"/>
            <person name="Doyle S."/>
        </authorList>
    </citation>
    <scope>NUCLEOTIDE SEQUENCE [LARGE SCALE GENOMIC DNA]</scope>
    <source>
        <strain evidence="4 5">NCTC13067</strain>
    </source>
</reference>
<feature type="site" description="Positions MEP for the nucleophilic attack" evidence="3">
    <location>
        <position position="207"/>
    </location>
</feature>
<evidence type="ECO:0000313" key="4">
    <source>
        <dbReference type="EMBL" id="SUB87763.1"/>
    </source>
</evidence>
<dbReference type="InterPro" id="IPR001228">
    <property type="entry name" value="IspD"/>
</dbReference>
<dbReference type="EMBL" id="UGTM01000001">
    <property type="protein sequence ID" value="SUB87763.1"/>
    <property type="molecule type" value="Genomic_DNA"/>
</dbReference>
<accession>A0A379E4W5</accession>
<dbReference type="InterPro" id="IPR034683">
    <property type="entry name" value="IspD/TarI"/>
</dbReference>
<dbReference type="RefSeq" id="WP_025067151.1">
    <property type="nucleotide sequence ID" value="NZ_UGTM01000001.1"/>
</dbReference>
<feature type="site" description="Transition state stabilizer" evidence="3">
    <location>
        <position position="14"/>
    </location>
</feature>
<dbReference type="NCBIfam" id="TIGR00453">
    <property type="entry name" value="ispD"/>
    <property type="match status" value="1"/>
</dbReference>
<dbReference type="InterPro" id="IPR029044">
    <property type="entry name" value="Nucleotide-diphossugar_trans"/>
</dbReference>
<keyword evidence="1 3" id="KW-0808">Transferase</keyword>
<organism evidence="4 5">
    <name type="scientific">Prevotella denticola</name>
    <dbReference type="NCBI Taxonomy" id="28129"/>
    <lineage>
        <taxon>Bacteria</taxon>
        <taxon>Pseudomonadati</taxon>
        <taxon>Bacteroidota</taxon>
        <taxon>Bacteroidia</taxon>
        <taxon>Bacteroidales</taxon>
        <taxon>Prevotellaceae</taxon>
        <taxon>Prevotella</taxon>
    </lineage>
</organism>
<dbReference type="Proteomes" id="UP000255469">
    <property type="component" value="Unassembled WGS sequence"/>
</dbReference>
<feature type="site" description="Transition state stabilizer" evidence="3">
    <location>
        <position position="21"/>
    </location>
</feature>
<dbReference type="FunFam" id="3.90.550.10:FF:000003">
    <property type="entry name" value="2-C-methyl-D-erythritol 4-phosphate cytidylyltransferase"/>
    <property type="match status" value="1"/>
</dbReference>
<sequence length="234" mass="25869">MKYVIIVAGGKGLRMGADIPKQFLPIGGKPVLMHTISRFHAYDRNIRTILVLPKEQHAYWQGLCREHHFDGEYQLADGGASRFQSCRNGLSVIPDNAEGLVAIHDGVRPFVSTETIARCFDRAEKTKAAIPVLPVTDTLRYTGDPTGGRNVQRGDYKTVQTPQVFDIQLVKRAYGQDESPAFTDDASVVESLGQAVAMVEGNHENIKLTTPFDLQVAKTLLALNASFSFREHDD</sequence>
<dbReference type="HAMAP" id="MF_00108">
    <property type="entry name" value="IspD"/>
    <property type="match status" value="1"/>
</dbReference>
<keyword evidence="2 3" id="KW-0548">Nucleotidyltransferase</keyword>
<proteinExistence type="inferred from homology"/>
<dbReference type="GO" id="GO:0019288">
    <property type="term" value="P:isopentenyl diphosphate biosynthetic process, methylerythritol 4-phosphate pathway"/>
    <property type="evidence" value="ECO:0007669"/>
    <property type="project" value="UniProtKB-UniRule"/>
</dbReference>
<dbReference type="CDD" id="cd02516">
    <property type="entry name" value="CDP-ME_synthetase"/>
    <property type="match status" value="1"/>
</dbReference>
<comment type="function">
    <text evidence="3">Catalyzes the formation of 4-diphosphocytidyl-2-C-methyl-D-erythritol from CTP and 2-C-methyl-D-erythritol 4-phosphate (MEP).</text>
</comment>
<dbReference type="AlphaFoldDB" id="A0A379E4W5"/>
<name>A0A379E4W5_9BACT</name>
<comment type="similarity">
    <text evidence="3">Belongs to the IspD/TarI cytidylyltransferase family. IspD subfamily.</text>
</comment>
<feature type="site" description="Positions MEP for the nucleophilic attack" evidence="3">
    <location>
        <position position="153"/>
    </location>
</feature>
<evidence type="ECO:0000313" key="5">
    <source>
        <dbReference type="Proteomes" id="UP000255469"/>
    </source>
</evidence>
<dbReference type="PANTHER" id="PTHR32125:SF4">
    <property type="entry name" value="2-C-METHYL-D-ERYTHRITOL 4-PHOSPHATE CYTIDYLYLTRANSFERASE, CHLOROPLASTIC"/>
    <property type="match status" value="1"/>
</dbReference>
<dbReference type="Pfam" id="PF01128">
    <property type="entry name" value="IspD"/>
    <property type="match status" value="1"/>
</dbReference>